<comment type="caution">
    <text evidence="2">The sequence shown here is derived from an EMBL/GenBank/DDBJ whole genome shotgun (WGS) entry which is preliminary data.</text>
</comment>
<keyword evidence="1" id="KW-0732">Signal</keyword>
<dbReference type="Proteomes" id="UP001515480">
    <property type="component" value="Unassembled WGS sequence"/>
</dbReference>
<sequence>MDAALWTAVAAVLLVVLCSKEEQQQRCIAVKADSQAAARAMVAAYGREDREAVIEHLDTLSQIYSEQLASGHAGIVALTEFCNALVHADALDFLHALQEDTDRRVAQTAKEIFEEVVPRMWSI</sequence>
<keyword evidence="3" id="KW-1185">Reference proteome</keyword>
<evidence type="ECO:0000256" key="1">
    <source>
        <dbReference type="SAM" id="SignalP"/>
    </source>
</evidence>
<gene>
    <name evidence="2" type="ORF">AB1Y20_001241</name>
</gene>
<evidence type="ECO:0008006" key="4">
    <source>
        <dbReference type="Google" id="ProtNLM"/>
    </source>
</evidence>
<name>A0AB34KAB2_PRYPA</name>
<dbReference type="EMBL" id="JBGBPQ010000001">
    <property type="protein sequence ID" value="KAL1530332.1"/>
    <property type="molecule type" value="Genomic_DNA"/>
</dbReference>
<protein>
    <recommendedName>
        <fullName evidence="4">HEAT repeat-containing protein 1</fullName>
    </recommendedName>
</protein>
<accession>A0AB34KAB2</accession>
<feature type="chain" id="PRO_5044339102" description="HEAT repeat-containing protein 1" evidence="1">
    <location>
        <begin position="19"/>
        <end position="123"/>
    </location>
</feature>
<proteinExistence type="predicted"/>
<reference evidence="2 3" key="1">
    <citation type="journal article" date="2024" name="Science">
        <title>Giant polyketide synthase enzymes in the biosynthesis of giant marine polyether toxins.</title>
        <authorList>
            <person name="Fallon T.R."/>
            <person name="Shende V.V."/>
            <person name="Wierzbicki I.H."/>
            <person name="Pendleton A.L."/>
            <person name="Watervoot N.F."/>
            <person name="Auber R.P."/>
            <person name="Gonzalez D.J."/>
            <person name="Wisecaver J.H."/>
            <person name="Moore B.S."/>
        </authorList>
    </citation>
    <scope>NUCLEOTIDE SEQUENCE [LARGE SCALE GENOMIC DNA]</scope>
    <source>
        <strain evidence="2 3">12B1</strain>
    </source>
</reference>
<feature type="signal peptide" evidence="1">
    <location>
        <begin position="1"/>
        <end position="18"/>
    </location>
</feature>
<evidence type="ECO:0000313" key="3">
    <source>
        <dbReference type="Proteomes" id="UP001515480"/>
    </source>
</evidence>
<dbReference type="AlphaFoldDB" id="A0AB34KAB2"/>
<organism evidence="2 3">
    <name type="scientific">Prymnesium parvum</name>
    <name type="common">Toxic golden alga</name>
    <dbReference type="NCBI Taxonomy" id="97485"/>
    <lineage>
        <taxon>Eukaryota</taxon>
        <taxon>Haptista</taxon>
        <taxon>Haptophyta</taxon>
        <taxon>Prymnesiophyceae</taxon>
        <taxon>Prymnesiales</taxon>
        <taxon>Prymnesiaceae</taxon>
        <taxon>Prymnesium</taxon>
    </lineage>
</organism>
<evidence type="ECO:0000313" key="2">
    <source>
        <dbReference type="EMBL" id="KAL1530332.1"/>
    </source>
</evidence>